<feature type="region of interest" description="Disordered" evidence="1">
    <location>
        <begin position="24"/>
        <end position="60"/>
    </location>
</feature>
<dbReference type="Proteomes" id="UP000648239">
    <property type="component" value="Unassembled WGS sequence"/>
</dbReference>
<dbReference type="AlphaFoldDB" id="A0A8J6Y034"/>
<evidence type="ECO:0000259" key="3">
    <source>
        <dbReference type="Pfam" id="PF07607"/>
    </source>
</evidence>
<reference evidence="4 5" key="1">
    <citation type="submission" date="2020-08" db="EMBL/GenBank/DDBJ databases">
        <title>Acidobacteriota in marine sediments use diverse sulfur dissimilation pathways.</title>
        <authorList>
            <person name="Wasmund K."/>
        </authorList>
    </citation>
    <scope>NUCLEOTIDE SEQUENCE [LARGE SCALE GENOMIC DNA]</scope>
    <source>
        <strain evidence="4">MAG AM4</strain>
    </source>
</reference>
<evidence type="ECO:0000313" key="4">
    <source>
        <dbReference type="EMBL" id="MBD3867419.1"/>
    </source>
</evidence>
<dbReference type="InterPro" id="IPR011464">
    <property type="entry name" value="DUF1570"/>
</dbReference>
<feature type="chain" id="PRO_5035267624" evidence="2">
    <location>
        <begin position="25"/>
        <end position="347"/>
    </location>
</feature>
<name>A0A8J6Y034_9BACT</name>
<comment type="caution">
    <text evidence="4">The sequence shown here is derived from an EMBL/GenBank/DDBJ whole genome shotgun (WGS) entry which is preliminary data.</text>
</comment>
<feature type="domain" description="DUF1570" evidence="3">
    <location>
        <begin position="180"/>
        <end position="299"/>
    </location>
</feature>
<evidence type="ECO:0000256" key="1">
    <source>
        <dbReference type="SAM" id="MobiDB-lite"/>
    </source>
</evidence>
<sequence>MPSHAYRFAAVLVACLGLLSPVLSQSDPQTEDWSRQDQKYMERMKPKSEEERQEARSPEEIREKYIEQARELIRDKNYAVKKTPHYLIRTDDPRIDPAAAGLMLEQFRGAFIRYWEGEVELKPYERISPVFLFYSYYKFNKIVTGKARFDEFQPAGHYQGGLDLITLHSDSSVLDDVPVTLVHEATHQLMEQMHYGNRSGWISEGMANYFSLMETDTEGNFKSGKIGTVRNSVSKDGGKSRSDAARNHLVALRKALKKKEDGLRILDIVDIGTYREFYGPEIRIHYAASWALVHYLLHGEDGRYRQGFLRFMENDGPATTGSRVLLESIGADAESFQAGFIRHVGKM</sequence>
<gene>
    <name evidence="4" type="ORF">IFK94_04755</name>
</gene>
<evidence type="ECO:0000256" key="2">
    <source>
        <dbReference type="SAM" id="SignalP"/>
    </source>
</evidence>
<organism evidence="4 5">
    <name type="scientific">Candidatus Polarisedimenticola svalbardensis</name>
    <dbReference type="NCBI Taxonomy" id="2886004"/>
    <lineage>
        <taxon>Bacteria</taxon>
        <taxon>Pseudomonadati</taxon>
        <taxon>Acidobacteriota</taxon>
        <taxon>Candidatus Polarisedimenticolia</taxon>
        <taxon>Candidatus Polarisedimenticolales</taxon>
        <taxon>Candidatus Polarisedimenticolaceae</taxon>
        <taxon>Candidatus Polarisedimenticola</taxon>
    </lineage>
</organism>
<evidence type="ECO:0000313" key="5">
    <source>
        <dbReference type="Proteomes" id="UP000648239"/>
    </source>
</evidence>
<proteinExistence type="predicted"/>
<feature type="compositionally biased region" description="Basic and acidic residues" evidence="1">
    <location>
        <begin position="32"/>
        <end position="60"/>
    </location>
</feature>
<accession>A0A8J6Y034</accession>
<keyword evidence="2" id="KW-0732">Signal</keyword>
<dbReference type="EMBL" id="JACXWD010000010">
    <property type="protein sequence ID" value="MBD3867419.1"/>
    <property type="molecule type" value="Genomic_DNA"/>
</dbReference>
<protein>
    <submittedName>
        <fullName evidence="4">DUF1570 domain-containing protein</fullName>
    </submittedName>
</protein>
<dbReference type="Pfam" id="PF07607">
    <property type="entry name" value="DUF1570"/>
    <property type="match status" value="1"/>
</dbReference>
<feature type="signal peptide" evidence="2">
    <location>
        <begin position="1"/>
        <end position="24"/>
    </location>
</feature>